<evidence type="ECO:0000313" key="3">
    <source>
        <dbReference type="Proteomes" id="UP000326178"/>
    </source>
</evidence>
<evidence type="ECO:0000313" key="2">
    <source>
        <dbReference type="EMBL" id="QEU70718.1"/>
    </source>
</evidence>
<gene>
    <name evidence="2" type="ORF">CP967_00970</name>
</gene>
<dbReference type="AlphaFoldDB" id="A0A5J6F300"/>
<protein>
    <submittedName>
        <fullName evidence="2">Uncharacterized protein</fullName>
    </submittedName>
</protein>
<name>A0A5J6F300_9ACTN</name>
<feature type="compositionally biased region" description="Low complexity" evidence="1">
    <location>
        <begin position="111"/>
        <end position="129"/>
    </location>
</feature>
<dbReference type="KEGG" id="snk:CP967_00970"/>
<proteinExistence type="predicted"/>
<reference evidence="2 3" key="1">
    <citation type="submission" date="2017-09" db="EMBL/GenBank/DDBJ databases">
        <authorList>
            <person name="Lee N."/>
            <person name="Cho B.-K."/>
        </authorList>
    </citation>
    <scope>NUCLEOTIDE SEQUENCE [LARGE SCALE GENOMIC DNA]</scope>
    <source>
        <strain evidence="2 3">ATCC 12769</strain>
    </source>
</reference>
<evidence type="ECO:0000256" key="1">
    <source>
        <dbReference type="SAM" id="MobiDB-lite"/>
    </source>
</evidence>
<feature type="region of interest" description="Disordered" evidence="1">
    <location>
        <begin position="111"/>
        <end position="131"/>
    </location>
</feature>
<accession>A0A5J6F300</accession>
<organism evidence="2 3">
    <name type="scientific">Streptomyces nitrosporeus</name>
    <dbReference type="NCBI Taxonomy" id="28894"/>
    <lineage>
        <taxon>Bacteria</taxon>
        <taxon>Bacillati</taxon>
        <taxon>Actinomycetota</taxon>
        <taxon>Actinomycetes</taxon>
        <taxon>Kitasatosporales</taxon>
        <taxon>Streptomycetaceae</taxon>
        <taxon>Streptomyces</taxon>
    </lineage>
</organism>
<sequence>MSGRCGCGAVPPQGEHEGREALFLVRASRTDQLRQTLRGVPDGGRQAGGFDFRRAGEAEPAQPACEATGCEFQSNSREFASTAKTRAAASFPQAGHWLSVWNSALPRLTATTTSPSSPISSTAPWTAPSGRSAKRVLNSCRHGEGAVEGVGRAEVDESEQCLLETAGPGSAGVACRTGLVQ</sequence>
<dbReference type="Proteomes" id="UP000326178">
    <property type="component" value="Chromosome"/>
</dbReference>
<keyword evidence="3" id="KW-1185">Reference proteome</keyword>
<dbReference type="EMBL" id="CP023702">
    <property type="protein sequence ID" value="QEU70718.1"/>
    <property type="molecule type" value="Genomic_DNA"/>
</dbReference>